<evidence type="ECO:0000313" key="2">
    <source>
        <dbReference type="Proteomes" id="UP001344632"/>
    </source>
</evidence>
<protein>
    <submittedName>
        <fullName evidence="1">Uncharacterized protein</fullName>
    </submittedName>
</protein>
<evidence type="ECO:0000313" key="1">
    <source>
        <dbReference type="EMBL" id="MEC0238894.1"/>
    </source>
</evidence>
<gene>
    <name evidence="1" type="ORF">P4H66_03290</name>
</gene>
<sequence>MRELLTVSGKLTPLSSKTHITYQLYIPEGMNALHIEFEYGPKTLDDRNASKQMIEEAIRKYVNPALQSVYLEHWEKFHPLQNLLTLSVDDPDGFRGSAHRHPNHQQHILSLHESSPGFFSGPIQNGVWKVTVSVHCIVTQECEYQLRIREGEVSHEMATV</sequence>
<dbReference type="RefSeq" id="WP_326085711.1">
    <property type="nucleotide sequence ID" value="NZ_JARLKZ010000002.1"/>
</dbReference>
<proteinExistence type="predicted"/>
<organism evidence="1 2">
    <name type="scientific">Paenibacillus dokdonensis</name>
    <dbReference type="NCBI Taxonomy" id="2567944"/>
    <lineage>
        <taxon>Bacteria</taxon>
        <taxon>Bacillati</taxon>
        <taxon>Bacillota</taxon>
        <taxon>Bacilli</taxon>
        <taxon>Bacillales</taxon>
        <taxon>Paenibacillaceae</taxon>
        <taxon>Paenibacillus</taxon>
    </lineage>
</organism>
<reference evidence="1 2" key="1">
    <citation type="submission" date="2023-03" db="EMBL/GenBank/DDBJ databases">
        <title>Bacillus Genome Sequencing.</title>
        <authorList>
            <person name="Dunlap C."/>
        </authorList>
    </citation>
    <scope>NUCLEOTIDE SEQUENCE [LARGE SCALE GENOMIC DNA]</scope>
    <source>
        <strain evidence="1 2">BD-525</strain>
    </source>
</reference>
<accession>A0ABU6GGM4</accession>
<dbReference type="Proteomes" id="UP001344632">
    <property type="component" value="Unassembled WGS sequence"/>
</dbReference>
<dbReference type="EMBL" id="JARLKZ010000002">
    <property type="protein sequence ID" value="MEC0238894.1"/>
    <property type="molecule type" value="Genomic_DNA"/>
</dbReference>
<keyword evidence="2" id="KW-1185">Reference proteome</keyword>
<name>A0ABU6GGM4_9BACL</name>
<comment type="caution">
    <text evidence="1">The sequence shown here is derived from an EMBL/GenBank/DDBJ whole genome shotgun (WGS) entry which is preliminary data.</text>
</comment>